<evidence type="ECO:0000313" key="2">
    <source>
        <dbReference type="Proteomes" id="UP000176902"/>
    </source>
</evidence>
<proteinExistence type="predicted"/>
<organism evidence="1 2">
    <name type="scientific">Candidatus Daviesbacteria bacterium RIFCSPHIGHO2_02_FULL_36_13</name>
    <dbReference type="NCBI Taxonomy" id="1797768"/>
    <lineage>
        <taxon>Bacteria</taxon>
        <taxon>Candidatus Daviesiibacteriota</taxon>
    </lineage>
</organism>
<dbReference type="AlphaFoldDB" id="A0A1F5JUR7"/>
<reference evidence="1 2" key="1">
    <citation type="journal article" date="2016" name="Nat. Commun.">
        <title>Thousands of microbial genomes shed light on interconnected biogeochemical processes in an aquifer system.</title>
        <authorList>
            <person name="Anantharaman K."/>
            <person name="Brown C.T."/>
            <person name="Hug L.A."/>
            <person name="Sharon I."/>
            <person name="Castelle C.J."/>
            <person name="Probst A.J."/>
            <person name="Thomas B.C."/>
            <person name="Singh A."/>
            <person name="Wilkins M.J."/>
            <person name="Karaoz U."/>
            <person name="Brodie E.L."/>
            <person name="Williams K.H."/>
            <person name="Hubbard S.S."/>
            <person name="Banfield J.F."/>
        </authorList>
    </citation>
    <scope>NUCLEOTIDE SEQUENCE [LARGE SCALE GENOMIC DNA]</scope>
</reference>
<gene>
    <name evidence="1" type="ORF">A3C59_05175</name>
</gene>
<name>A0A1F5JUR7_9BACT</name>
<protein>
    <recommendedName>
        <fullName evidence="3">Ribbon-helix-helix protein CopG domain-containing protein</fullName>
    </recommendedName>
</protein>
<sequence length="88" mass="9970">MLKTYLYIPADLAERVNYTAKVQQKSKAEVLREALEKGMVGISQQGTASAEVLLKIAELGKKNHVRGPKDSSARMDEYLWDKDWSKDE</sequence>
<dbReference type="STRING" id="1797768.A3C59_05175"/>
<evidence type="ECO:0000313" key="1">
    <source>
        <dbReference type="EMBL" id="OGE32357.1"/>
    </source>
</evidence>
<evidence type="ECO:0008006" key="3">
    <source>
        <dbReference type="Google" id="ProtNLM"/>
    </source>
</evidence>
<dbReference type="EMBL" id="MFCV01000027">
    <property type="protein sequence ID" value="OGE32357.1"/>
    <property type="molecule type" value="Genomic_DNA"/>
</dbReference>
<comment type="caution">
    <text evidence="1">The sequence shown here is derived from an EMBL/GenBank/DDBJ whole genome shotgun (WGS) entry which is preliminary data.</text>
</comment>
<accession>A0A1F5JUR7</accession>
<dbReference type="Proteomes" id="UP000176902">
    <property type="component" value="Unassembled WGS sequence"/>
</dbReference>